<dbReference type="Pfam" id="PF11391">
    <property type="entry name" value="DUF2798"/>
    <property type="match status" value="1"/>
</dbReference>
<comment type="caution">
    <text evidence="3">The sequence shown here is derived from an EMBL/GenBank/DDBJ whole genome shotgun (WGS) entry which is preliminary data.</text>
</comment>
<keyword evidence="2" id="KW-0812">Transmembrane</keyword>
<accession>A0A6N7BVI4</accession>
<dbReference type="RefSeq" id="WP_205962087.1">
    <property type="nucleotide sequence ID" value="NZ_VZIZ01000027.1"/>
</dbReference>
<feature type="transmembrane region" description="Helical" evidence="2">
    <location>
        <begin position="33"/>
        <end position="55"/>
    </location>
</feature>
<feature type="compositionally biased region" description="Polar residues" evidence="1">
    <location>
        <begin position="1"/>
        <end position="12"/>
    </location>
</feature>
<dbReference type="Proteomes" id="UP000471465">
    <property type="component" value="Unassembled WGS sequence"/>
</dbReference>
<feature type="transmembrane region" description="Helical" evidence="2">
    <location>
        <begin position="108"/>
        <end position="128"/>
    </location>
</feature>
<feature type="region of interest" description="Disordered" evidence="1">
    <location>
        <begin position="1"/>
        <end position="26"/>
    </location>
</feature>
<dbReference type="EMBL" id="VZIZ01000027">
    <property type="protein sequence ID" value="KAF0568029.1"/>
    <property type="molecule type" value="Genomic_DNA"/>
</dbReference>
<evidence type="ECO:0000313" key="3">
    <source>
        <dbReference type="EMBL" id="KAF0568029.1"/>
    </source>
</evidence>
<proteinExistence type="predicted"/>
<name>A0A6N7BVI4_9GAMM</name>
<protein>
    <recommendedName>
        <fullName evidence="5">DUF2798 domain-containing protein</fullName>
    </recommendedName>
</protein>
<keyword evidence="2" id="KW-1133">Transmembrane helix</keyword>
<dbReference type="AlphaFoldDB" id="A0A6N7BVI4"/>
<evidence type="ECO:0000313" key="4">
    <source>
        <dbReference type="Proteomes" id="UP000471465"/>
    </source>
</evidence>
<evidence type="ECO:0000256" key="2">
    <source>
        <dbReference type="SAM" id="Phobius"/>
    </source>
</evidence>
<dbReference type="InterPro" id="IPR021529">
    <property type="entry name" value="DUF2798"/>
</dbReference>
<evidence type="ECO:0008006" key="5">
    <source>
        <dbReference type="Google" id="ProtNLM"/>
    </source>
</evidence>
<evidence type="ECO:0000256" key="1">
    <source>
        <dbReference type="SAM" id="MobiDB-lite"/>
    </source>
</evidence>
<reference evidence="3 4" key="1">
    <citation type="submission" date="2019-09" db="EMBL/GenBank/DDBJ databases">
        <title>Draft genome sequence of Psychrobacter nivimaris LAMA 639, in search for biotechnological relevant genes.</title>
        <authorList>
            <person name="Lima A.O.S."/>
            <person name="Staloch B.E.K."/>
            <person name="Freitas R.C."/>
            <person name="Niero H."/>
            <person name="Silva M.A.C."/>
        </authorList>
    </citation>
    <scope>NUCLEOTIDE SEQUENCE [LARGE SCALE GENOMIC DNA]</scope>
    <source>
        <strain evidence="3 4">LAMA 639</strain>
    </source>
</reference>
<feature type="transmembrane region" description="Helical" evidence="2">
    <location>
        <begin position="75"/>
        <end position="96"/>
    </location>
</feature>
<keyword evidence="2" id="KW-0472">Membrane</keyword>
<gene>
    <name evidence="3" type="ORF">FQV37_1451</name>
</gene>
<sequence>MAPNTMPSNTETLLIDGSKSGSAKNDGTKKTPLLYKVLLILALMTVIGGLLTGVMTYMNVGYSDTFFIDWSRALLAAYAIMPVGFLLMGLVTKFINHKLPNTKAYKRNLITGVVMACIMESMLAFSTASKTIGFANQTAFLNGWLEGFLVALPVGLTLMVIVSMTIKPKIEAFLKS</sequence>
<organism evidence="3 4">
    <name type="scientific">Psychrobacter nivimaris</name>
    <dbReference type="NCBI Taxonomy" id="281738"/>
    <lineage>
        <taxon>Bacteria</taxon>
        <taxon>Pseudomonadati</taxon>
        <taxon>Pseudomonadota</taxon>
        <taxon>Gammaproteobacteria</taxon>
        <taxon>Moraxellales</taxon>
        <taxon>Moraxellaceae</taxon>
        <taxon>Psychrobacter</taxon>
    </lineage>
</organism>
<feature type="transmembrane region" description="Helical" evidence="2">
    <location>
        <begin position="148"/>
        <end position="166"/>
    </location>
</feature>
<keyword evidence="4" id="KW-1185">Reference proteome</keyword>